<feature type="compositionally biased region" description="Gly residues" evidence="1">
    <location>
        <begin position="251"/>
        <end position="264"/>
    </location>
</feature>
<keyword evidence="3" id="KW-1185">Reference proteome</keyword>
<protein>
    <submittedName>
        <fullName evidence="2">Smr (Small MutS Related) domain-containing protein</fullName>
    </submittedName>
</protein>
<dbReference type="Proteomes" id="UP000325081">
    <property type="component" value="Unassembled WGS sequence"/>
</dbReference>
<dbReference type="EMBL" id="BKCP01011848">
    <property type="protein sequence ID" value="GER55461.1"/>
    <property type="molecule type" value="Genomic_DNA"/>
</dbReference>
<sequence length="264" mass="27757">TKYLLRNGAREFVPGEVESVKLGKNSADFSISRFPRGSDPTTGSCRAGGPSGWCSCSAAMESGPLACYPTNEAAPERAASPNPQECHRIVGWPTNQGPRERSSLRCVAGLGRRGSSPRAVAEIGRNWAGELVHVQVQIGELRAGAELGRYRPGKMGVVKGQRLETEQIPKVAELVGKGAVEKIVLKAEDLKRSEVGNLGRDGAGEGVGVEEKEVKGGGEVSNVGRNFAGEMVEGEVKEMEMGEGREEEGGDGAGEVGGGEVEKL</sequence>
<proteinExistence type="predicted"/>
<name>A0A5A7REU5_STRAF</name>
<gene>
    <name evidence="2" type="ORF">STAS_33123</name>
</gene>
<reference evidence="3" key="1">
    <citation type="journal article" date="2019" name="Curr. Biol.">
        <title>Genome Sequence of Striga asiatica Provides Insight into the Evolution of Plant Parasitism.</title>
        <authorList>
            <person name="Yoshida S."/>
            <person name="Kim S."/>
            <person name="Wafula E.K."/>
            <person name="Tanskanen J."/>
            <person name="Kim Y.M."/>
            <person name="Honaas L."/>
            <person name="Yang Z."/>
            <person name="Spallek T."/>
            <person name="Conn C.E."/>
            <person name="Ichihashi Y."/>
            <person name="Cheong K."/>
            <person name="Cui S."/>
            <person name="Der J.P."/>
            <person name="Gundlach H."/>
            <person name="Jiao Y."/>
            <person name="Hori C."/>
            <person name="Ishida J.K."/>
            <person name="Kasahara H."/>
            <person name="Kiba T."/>
            <person name="Kim M.S."/>
            <person name="Koo N."/>
            <person name="Laohavisit A."/>
            <person name="Lee Y.H."/>
            <person name="Lumba S."/>
            <person name="McCourt P."/>
            <person name="Mortimer J.C."/>
            <person name="Mutuku J.M."/>
            <person name="Nomura T."/>
            <person name="Sasaki-Sekimoto Y."/>
            <person name="Seto Y."/>
            <person name="Wang Y."/>
            <person name="Wakatake T."/>
            <person name="Sakakibara H."/>
            <person name="Demura T."/>
            <person name="Yamaguchi S."/>
            <person name="Yoneyama K."/>
            <person name="Manabe R.I."/>
            <person name="Nelson D.C."/>
            <person name="Schulman A.H."/>
            <person name="Timko M.P."/>
            <person name="dePamphilis C.W."/>
            <person name="Choi D."/>
            <person name="Shirasu K."/>
        </authorList>
    </citation>
    <scope>NUCLEOTIDE SEQUENCE [LARGE SCALE GENOMIC DNA]</scope>
    <source>
        <strain evidence="3">cv. UVA1</strain>
    </source>
</reference>
<dbReference type="AlphaFoldDB" id="A0A5A7REU5"/>
<evidence type="ECO:0000313" key="2">
    <source>
        <dbReference type="EMBL" id="GER55461.1"/>
    </source>
</evidence>
<evidence type="ECO:0000313" key="3">
    <source>
        <dbReference type="Proteomes" id="UP000325081"/>
    </source>
</evidence>
<accession>A0A5A7REU5</accession>
<feature type="non-terminal residue" evidence="2">
    <location>
        <position position="1"/>
    </location>
</feature>
<comment type="caution">
    <text evidence="2">The sequence shown here is derived from an EMBL/GenBank/DDBJ whole genome shotgun (WGS) entry which is preliminary data.</text>
</comment>
<feature type="region of interest" description="Disordered" evidence="1">
    <location>
        <begin position="212"/>
        <end position="264"/>
    </location>
</feature>
<evidence type="ECO:0000256" key="1">
    <source>
        <dbReference type="SAM" id="MobiDB-lite"/>
    </source>
</evidence>
<feature type="compositionally biased region" description="Basic and acidic residues" evidence="1">
    <location>
        <begin position="234"/>
        <end position="244"/>
    </location>
</feature>
<organism evidence="2 3">
    <name type="scientific">Striga asiatica</name>
    <name type="common">Asiatic witchweed</name>
    <name type="synonym">Buchnera asiatica</name>
    <dbReference type="NCBI Taxonomy" id="4170"/>
    <lineage>
        <taxon>Eukaryota</taxon>
        <taxon>Viridiplantae</taxon>
        <taxon>Streptophyta</taxon>
        <taxon>Embryophyta</taxon>
        <taxon>Tracheophyta</taxon>
        <taxon>Spermatophyta</taxon>
        <taxon>Magnoliopsida</taxon>
        <taxon>eudicotyledons</taxon>
        <taxon>Gunneridae</taxon>
        <taxon>Pentapetalae</taxon>
        <taxon>asterids</taxon>
        <taxon>lamiids</taxon>
        <taxon>Lamiales</taxon>
        <taxon>Orobanchaceae</taxon>
        <taxon>Buchnereae</taxon>
        <taxon>Striga</taxon>
    </lineage>
</organism>